<accession>A0A1F5NQE7</accession>
<feature type="transmembrane region" description="Helical" evidence="1">
    <location>
        <begin position="7"/>
        <end position="24"/>
    </location>
</feature>
<keyword evidence="1" id="KW-0472">Membrane</keyword>
<dbReference type="EMBL" id="MFEJ01000024">
    <property type="protein sequence ID" value="OGE79909.1"/>
    <property type="molecule type" value="Genomic_DNA"/>
</dbReference>
<gene>
    <name evidence="2" type="ORF">A2660_00440</name>
</gene>
<sequence>MYQTAKAIYYFLIMFLLGTALFVMQPTDIAEVRNWQAGIKSQLSVAWQQTIGDHPFFADFALIYESVDNFYKLAAGETIALIAEPDSDSDLVYVYSQVYQSLAKTAQPPPDADLVYKTAQITIPLNFMSGEAIYNIVPYRSIVQTIGGSVAGASVASPWVTMQDAVTGQNYCLAVYNGHVNKYLGECKDDYY</sequence>
<keyword evidence="1" id="KW-0812">Transmembrane</keyword>
<evidence type="ECO:0000313" key="2">
    <source>
        <dbReference type="EMBL" id="OGE79909.1"/>
    </source>
</evidence>
<comment type="caution">
    <text evidence="2">The sequence shown here is derived from an EMBL/GenBank/DDBJ whole genome shotgun (WGS) entry which is preliminary data.</text>
</comment>
<dbReference type="Proteomes" id="UP000176233">
    <property type="component" value="Unassembled WGS sequence"/>
</dbReference>
<evidence type="ECO:0000313" key="3">
    <source>
        <dbReference type="Proteomes" id="UP000176233"/>
    </source>
</evidence>
<keyword evidence="1" id="KW-1133">Transmembrane helix</keyword>
<proteinExistence type="predicted"/>
<dbReference type="AlphaFoldDB" id="A0A1F5NQE7"/>
<evidence type="ECO:0000256" key="1">
    <source>
        <dbReference type="SAM" id="Phobius"/>
    </source>
</evidence>
<name>A0A1F5NQE7_9BACT</name>
<reference evidence="2 3" key="1">
    <citation type="journal article" date="2016" name="Nat. Commun.">
        <title>Thousands of microbial genomes shed light on interconnected biogeochemical processes in an aquifer system.</title>
        <authorList>
            <person name="Anantharaman K."/>
            <person name="Brown C.T."/>
            <person name="Hug L.A."/>
            <person name="Sharon I."/>
            <person name="Castelle C.J."/>
            <person name="Probst A.J."/>
            <person name="Thomas B.C."/>
            <person name="Singh A."/>
            <person name="Wilkins M.J."/>
            <person name="Karaoz U."/>
            <person name="Brodie E.L."/>
            <person name="Williams K.H."/>
            <person name="Hubbard S.S."/>
            <person name="Banfield J.F."/>
        </authorList>
    </citation>
    <scope>NUCLEOTIDE SEQUENCE [LARGE SCALE GENOMIC DNA]</scope>
</reference>
<protein>
    <submittedName>
        <fullName evidence="2">Uncharacterized protein</fullName>
    </submittedName>
</protein>
<organism evidence="2 3">
    <name type="scientific">Candidatus Doudnabacteria bacterium RIFCSPHIGHO2_01_FULL_45_18</name>
    <dbReference type="NCBI Taxonomy" id="1817823"/>
    <lineage>
        <taxon>Bacteria</taxon>
        <taxon>Candidatus Doudnaibacteriota</taxon>
    </lineage>
</organism>